<dbReference type="Gene3D" id="2.40.70.10">
    <property type="entry name" value="Acid Proteases"/>
    <property type="match status" value="1"/>
</dbReference>
<organism evidence="3 4">
    <name type="scientific">Vitis vinifera</name>
    <name type="common">Grape</name>
    <dbReference type="NCBI Taxonomy" id="29760"/>
    <lineage>
        <taxon>Eukaryota</taxon>
        <taxon>Viridiplantae</taxon>
        <taxon>Streptophyta</taxon>
        <taxon>Embryophyta</taxon>
        <taxon>Tracheophyta</taxon>
        <taxon>Spermatophyta</taxon>
        <taxon>Magnoliopsida</taxon>
        <taxon>eudicotyledons</taxon>
        <taxon>Gunneridae</taxon>
        <taxon>Pentapetalae</taxon>
        <taxon>rosids</taxon>
        <taxon>Vitales</taxon>
        <taxon>Vitaceae</taxon>
        <taxon>Viteae</taxon>
        <taxon>Vitis</taxon>
    </lineage>
</organism>
<evidence type="ECO:0000313" key="4">
    <source>
        <dbReference type="Proteomes" id="UP000288805"/>
    </source>
</evidence>
<dbReference type="InterPro" id="IPR041577">
    <property type="entry name" value="RT_RNaseH_2"/>
</dbReference>
<dbReference type="AlphaFoldDB" id="A0A438D7N6"/>
<dbReference type="PANTHER" id="PTHR35046:SF26">
    <property type="entry name" value="RNA-DIRECTED DNA POLYMERASE"/>
    <property type="match status" value="1"/>
</dbReference>
<feature type="region of interest" description="Disordered" evidence="1">
    <location>
        <begin position="124"/>
        <end position="153"/>
    </location>
</feature>
<reference evidence="3 4" key="1">
    <citation type="journal article" date="2018" name="PLoS Genet.">
        <title>Population sequencing reveals clonal diversity and ancestral inbreeding in the grapevine cultivar Chardonnay.</title>
        <authorList>
            <person name="Roach M.J."/>
            <person name="Johnson D.L."/>
            <person name="Bohlmann J."/>
            <person name="van Vuuren H.J."/>
            <person name="Jones S.J."/>
            <person name="Pretorius I.S."/>
            <person name="Schmidt S.A."/>
            <person name="Borneman A.R."/>
        </authorList>
    </citation>
    <scope>NUCLEOTIDE SEQUENCE [LARGE SCALE GENOMIC DNA]</scope>
    <source>
        <strain evidence="4">cv. Chardonnay</strain>
        <tissue evidence="3">Leaf</tissue>
    </source>
</reference>
<sequence>MMGNQRRAKLFELDDDVTKKLHLEVTEFDGKLNPTVFLDWIMLMEDYFDWYAMPKNRKVHFVKAKLKGAACLWWHNIENQVHRTSQPPINTWDEMKLKMKEHFLPTDYEQLMTTNKPLSTLSFRTSNHANGGGNTQQTSNVAHKNGNKGKTSMSIEDRKVDVTPLCFKCGGHDHYAVVCPTKSLHFCVEEPKFELESYPKEEQTYNEDEVSEECDYYDGMTEGHSLVVRLLLVVPKVKGKEDWRRTSIFQTRISCQGRLCTMIIDGGSSLNIASQELVEKLNLKTERHPNPFRVAWVNDTSIPISFRYLVTFLFGKDFEKSIWCEVLLIKVSHILLGRPWLFDRRVQHDDYENTYALIHNKHKKILRPMKVVPPIKKLEEAQPKKVLTMCQFENESKETKVIFALMAREVEEFKEQDKEYPKNVRKILDDFSDLWPTEFPNQLPPMCGVQHTIDLIPGASLPNLPAYRMNPTKHVELKSHAVWTNQCSKYLYAGYDAGVETDPEKIKAIIDWPVPTNIHEATNKAFEEIKSNMVNPPILCLPNFEKVFEVACNASHVGIGAVLSQEGHSVTFFSEKLNGAKKKYSTYDLEFNAVVQAIRH</sequence>
<evidence type="ECO:0000259" key="2">
    <source>
        <dbReference type="Pfam" id="PF17919"/>
    </source>
</evidence>
<evidence type="ECO:0000256" key="1">
    <source>
        <dbReference type="SAM" id="MobiDB-lite"/>
    </source>
</evidence>
<dbReference type="Proteomes" id="UP000288805">
    <property type="component" value="Unassembled WGS sequence"/>
</dbReference>
<dbReference type="InterPro" id="IPR021109">
    <property type="entry name" value="Peptidase_aspartic_dom_sf"/>
</dbReference>
<feature type="domain" description="Reverse transcriptase/retrotransposon-derived protein RNase H-like" evidence="2">
    <location>
        <begin position="520"/>
        <end position="600"/>
    </location>
</feature>
<dbReference type="CDD" id="cd00303">
    <property type="entry name" value="retropepsin_like"/>
    <property type="match status" value="1"/>
</dbReference>
<dbReference type="SUPFAM" id="SSF56672">
    <property type="entry name" value="DNA/RNA polymerases"/>
    <property type="match status" value="1"/>
</dbReference>
<comment type="caution">
    <text evidence="3">The sequence shown here is derived from an EMBL/GenBank/DDBJ whole genome shotgun (WGS) entry which is preliminary data.</text>
</comment>
<gene>
    <name evidence="3" type="primary">pol_1696</name>
    <name evidence="3" type="ORF">CK203_086759</name>
</gene>
<protein>
    <submittedName>
        <fullName evidence="3">Retrovirus-related Pol polyprotein from transposon 297</fullName>
    </submittedName>
</protein>
<dbReference type="InterPro" id="IPR043502">
    <property type="entry name" value="DNA/RNA_pol_sf"/>
</dbReference>
<proteinExistence type="predicted"/>
<dbReference type="EMBL" id="QGNW01001754">
    <property type="protein sequence ID" value="RVW31464.1"/>
    <property type="molecule type" value="Genomic_DNA"/>
</dbReference>
<evidence type="ECO:0000313" key="3">
    <source>
        <dbReference type="EMBL" id="RVW31464.1"/>
    </source>
</evidence>
<dbReference type="PANTHER" id="PTHR35046">
    <property type="entry name" value="ZINC KNUCKLE (CCHC-TYPE) FAMILY PROTEIN"/>
    <property type="match status" value="1"/>
</dbReference>
<dbReference type="Pfam" id="PF17919">
    <property type="entry name" value="RT_RNaseH_2"/>
    <property type="match status" value="1"/>
</dbReference>
<accession>A0A438D7N6</accession>
<dbReference type="SUPFAM" id="SSF50630">
    <property type="entry name" value="Acid proteases"/>
    <property type="match status" value="1"/>
</dbReference>
<name>A0A438D7N6_VITVI</name>